<protein>
    <recommendedName>
        <fullName evidence="10">Translation initiation factor 1</fullName>
    </recommendedName>
</protein>
<gene>
    <name evidence="2" type="ORF">PSS4_v1_60015</name>
    <name evidence="9" type="ORF">RD1301_v1_3160002</name>
    <name evidence="3" type="ORF">RUN1744_v1_1440002</name>
    <name evidence="4" type="ORF">RUN1985_v1_760111</name>
    <name evidence="8" type="ORF">RUN215_v1_650067</name>
    <name evidence="5" type="ORF">TD1301_v1_4140005</name>
    <name evidence="6" type="ORF">TF3108_v1_1660002</name>
    <name evidence="7" type="ORF">TO10_v1_130109</name>
</gene>
<accession>A0A0S4XG87</accession>
<dbReference type="EMBL" id="LN899826">
    <property type="protein sequence ID" value="CUV42883.1"/>
    <property type="molecule type" value="Genomic_DNA"/>
</dbReference>
<sequence length="140" mass="15598">MARKHAQEMRPAVREGLPSRVSPPVTRTEPCKSPGVTFTLAAATLRYLEFNEKEITMSVCDEWEELHLTPEGWKDGSYRHEPGAAVIIAPPVNEVLTVRRHVAAVYGGPSRVTEDRTPRTDDMSQIEQLLLKYGAPVFGV</sequence>
<evidence type="ECO:0000313" key="8">
    <source>
        <dbReference type="EMBL" id="CUV56072.1"/>
    </source>
</evidence>
<dbReference type="EMBL" id="LN899827">
    <property type="protein sequence ID" value="CUV44197.1"/>
    <property type="molecule type" value="Genomic_DNA"/>
</dbReference>
<organism evidence="9">
    <name type="scientific">Ralstonia solanacearum</name>
    <name type="common">Pseudomonas solanacearum</name>
    <dbReference type="NCBI Taxonomy" id="305"/>
    <lineage>
        <taxon>Bacteria</taxon>
        <taxon>Pseudomonadati</taxon>
        <taxon>Pseudomonadota</taxon>
        <taxon>Betaproteobacteria</taxon>
        <taxon>Burkholderiales</taxon>
        <taxon>Burkholderiaceae</taxon>
        <taxon>Ralstonia</taxon>
        <taxon>Ralstonia solanacearum species complex</taxon>
    </lineage>
</organism>
<reference evidence="9" key="1">
    <citation type="submission" date="2015-10" db="EMBL/GenBank/DDBJ databases">
        <authorList>
            <person name="Gilbert D.G."/>
        </authorList>
    </citation>
    <scope>NUCLEOTIDE SEQUENCE</scope>
    <source>
        <strain evidence="9">Phyl III-seqv23</strain>
    </source>
</reference>
<evidence type="ECO:0000313" key="5">
    <source>
        <dbReference type="EMBL" id="CUV37608.1"/>
    </source>
</evidence>
<evidence type="ECO:0000313" key="3">
    <source>
        <dbReference type="EMBL" id="CUV26263.1"/>
    </source>
</evidence>
<evidence type="ECO:0000313" key="9">
    <source>
        <dbReference type="EMBL" id="CUV63143.1"/>
    </source>
</evidence>
<dbReference type="EMBL" id="LN899821">
    <property type="protein sequence ID" value="CUV16257.1"/>
    <property type="molecule type" value="Genomic_DNA"/>
</dbReference>
<proteinExistence type="predicted"/>
<dbReference type="EMBL" id="LN899822">
    <property type="protein sequence ID" value="CUV63143.1"/>
    <property type="molecule type" value="Genomic_DNA"/>
</dbReference>
<evidence type="ECO:0000256" key="1">
    <source>
        <dbReference type="SAM" id="MobiDB-lite"/>
    </source>
</evidence>
<evidence type="ECO:0000313" key="2">
    <source>
        <dbReference type="EMBL" id="CUV16257.1"/>
    </source>
</evidence>
<evidence type="ECO:0000313" key="4">
    <source>
        <dbReference type="EMBL" id="CUV30994.1"/>
    </source>
</evidence>
<evidence type="ECO:0000313" key="6">
    <source>
        <dbReference type="EMBL" id="CUV42883.1"/>
    </source>
</evidence>
<dbReference type="EMBL" id="LN899823">
    <property type="protein sequence ID" value="CUV26263.1"/>
    <property type="molecule type" value="Genomic_DNA"/>
</dbReference>
<evidence type="ECO:0008006" key="10">
    <source>
        <dbReference type="Google" id="ProtNLM"/>
    </source>
</evidence>
<feature type="compositionally biased region" description="Basic and acidic residues" evidence="1">
    <location>
        <begin position="1"/>
        <end position="13"/>
    </location>
</feature>
<name>A0A0S4XG87_RALSL</name>
<dbReference type="EMBL" id="LN899820">
    <property type="protein sequence ID" value="CUV56072.1"/>
    <property type="molecule type" value="Genomic_DNA"/>
</dbReference>
<evidence type="ECO:0000313" key="7">
    <source>
        <dbReference type="EMBL" id="CUV44197.1"/>
    </source>
</evidence>
<dbReference type="EMBL" id="LN899825">
    <property type="protein sequence ID" value="CUV37608.1"/>
    <property type="molecule type" value="Genomic_DNA"/>
</dbReference>
<dbReference type="EMBL" id="LN899824">
    <property type="protein sequence ID" value="CUV30994.1"/>
    <property type="molecule type" value="Genomic_DNA"/>
</dbReference>
<dbReference type="AlphaFoldDB" id="A0A0S4XG87"/>
<feature type="region of interest" description="Disordered" evidence="1">
    <location>
        <begin position="1"/>
        <end position="30"/>
    </location>
</feature>